<evidence type="ECO:0000313" key="1">
    <source>
        <dbReference type="EMBL" id="MFC3034400.1"/>
    </source>
</evidence>
<proteinExistence type="predicted"/>
<accession>A0ABV7CPB2</accession>
<dbReference type="Proteomes" id="UP001595453">
    <property type="component" value="Unassembled WGS sequence"/>
</dbReference>
<comment type="caution">
    <text evidence="1">The sequence shown here is derived from an EMBL/GenBank/DDBJ whole genome shotgun (WGS) entry which is preliminary data.</text>
</comment>
<reference evidence="2" key="1">
    <citation type="journal article" date="2019" name="Int. J. Syst. Evol. Microbiol.">
        <title>The Global Catalogue of Microorganisms (GCM) 10K type strain sequencing project: providing services to taxonomists for standard genome sequencing and annotation.</title>
        <authorList>
            <consortium name="The Broad Institute Genomics Platform"/>
            <consortium name="The Broad Institute Genome Sequencing Center for Infectious Disease"/>
            <person name="Wu L."/>
            <person name="Ma J."/>
        </authorList>
    </citation>
    <scope>NUCLEOTIDE SEQUENCE [LARGE SCALE GENOMIC DNA]</scope>
    <source>
        <strain evidence="2">KCTC 42730</strain>
    </source>
</reference>
<organism evidence="1 2">
    <name type="scientific">Pseudoalteromonas fenneropenaei</name>
    <dbReference type="NCBI Taxonomy" id="1737459"/>
    <lineage>
        <taxon>Bacteria</taxon>
        <taxon>Pseudomonadati</taxon>
        <taxon>Pseudomonadota</taxon>
        <taxon>Gammaproteobacteria</taxon>
        <taxon>Alteromonadales</taxon>
        <taxon>Pseudoalteromonadaceae</taxon>
        <taxon>Pseudoalteromonas</taxon>
    </lineage>
</organism>
<protein>
    <submittedName>
        <fullName evidence="1">Uncharacterized protein</fullName>
    </submittedName>
</protein>
<dbReference type="EMBL" id="JBHRSD010000039">
    <property type="protein sequence ID" value="MFC3034400.1"/>
    <property type="molecule type" value="Genomic_DNA"/>
</dbReference>
<evidence type="ECO:0000313" key="2">
    <source>
        <dbReference type="Proteomes" id="UP001595453"/>
    </source>
</evidence>
<name>A0ABV7CPB2_9GAMM</name>
<keyword evidence="2" id="KW-1185">Reference proteome</keyword>
<sequence length="267" mass="29760">MRVTEVAGVVVLLTTSSVLATQLQERVIDNANPFEQAVQSNPMVAPKGLVSYSFQQHNNPIVTLDTDQDYRYEALQTKMFGRAFTELNRVADLPAQIKTMLALQTQKKAEFIARQLKFNNIPNDVAERRYRKMTAAELTTWGEVLPDAKVITSYGAGTYIQQQGWDTAVNILDDKHLGNLIIERWHYKASDGGVLLDSDTVNITIKDNPGIFIVRNAGERVESVLSWVDEASSFTVRSDVDLGEGELKAKLITLAEFITTKNLPNAN</sequence>
<gene>
    <name evidence="1" type="ORF">ACFOEE_17985</name>
</gene>
<dbReference type="RefSeq" id="WP_377127616.1">
    <property type="nucleotide sequence ID" value="NZ_JBHRSD010000039.1"/>
</dbReference>